<proteinExistence type="predicted"/>
<evidence type="ECO:0000313" key="1">
    <source>
        <dbReference type="EMBL" id="AQL06082.1"/>
    </source>
</evidence>
<protein>
    <submittedName>
        <fullName evidence="1">Uncharacterized protein</fullName>
    </submittedName>
</protein>
<gene>
    <name evidence="1" type="ORF">ZEAMMB73_Zm00001d047285</name>
</gene>
<dbReference type="EMBL" id="CM000785">
    <property type="protein sequence ID" value="AQL06082.1"/>
    <property type="molecule type" value="Genomic_DNA"/>
</dbReference>
<dbReference type="AlphaFoldDB" id="A0A1D6P8E0"/>
<name>A0A1D6P8E0_MAIZE</name>
<accession>A0A1D6P8E0</accession>
<sequence length="109" mass="12494">MSFLHCHGLICEDPYMRMVYACKFSPSLALHICHIMLDKHISFGPNVPVCFCVTLSLSLYQDFVHWVCVGYQGLRSEQNWKTSFSTHIDAIFSMGSSVISRRCLEQVEN</sequence>
<organism evidence="1">
    <name type="scientific">Zea mays</name>
    <name type="common">Maize</name>
    <dbReference type="NCBI Taxonomy" id="4577"/>
    <lineage>
        <taxon>Eukaryota</taxon>
        <taxon>Viridiplantae</taxon>
        <taxon>Streptophyta</taxon>
        <taxon>Embryophyta</taxon>
        <taxon>Tracheophyta</taxon>
        <taxon>Spermatophyta</taxon>
        <taxon>Magnoliopsida</taxon>
        <taxon>Liliopsida</taxon>
        <taxon>Poales</taxon>
        <taxon>Poaceae</taxon>
        <taxon>PACMAD clade</taxon>
        <taxon>Panicoideae</taxon>
        <taxon>Andropogonodae</taxon>
        <taxon>Andropogoneae</taxon>
        <taxon>Tripsacinae</taxon>
        <taxon>Zea</taxon>
    </lineage>
</organism>
<reference evidence="1" key="1">
    <citation type="submission" date="2015-12" db="EMBL/GenBank/DDBJ databases">
        <title>Update maize B73 reference genome by single molecule sequencing technologies.</title>
        <authorList>
            <consortium name="Maize Genome Sequencing Project"/>
            <person name="Ware D."/>
        </authorList>
    </citation>
    <scope>NUCLEOTIDE SEQUENCE</scope>
    <source>
        <tissue evidence="1">Seedling</tissue>
    </source>
</reference>